<dbReference type="SUPFAM" id="SSF49265">
    <property type="entry name" value="Fibronectin type III"/>
    <property type="match status" value="1"/>
</dbReference>
<name>X6NAK6_RETFI</name>
<feature type="compositionally biased region" description="Basic and acidic residues" evidence="1">
    <location>
        <begin position="104"/>
        <end position="120"/>
    </location>
</feature>
<evidence type="ECO:0000313" key="3">
    <source>
        <dbReference type="Proteomes" id="UP000023152"/>
    </source>
</evidence>
<accession>X6NAK6</accession>
<dbReference type="EMBL" id="ASPP01010252">
    <property type="protein sequence ID" value="ETO23066.1"/>
    <property type="molecule type" value="Genomic_DNA"/>
</dbReference>
<gene>
    <name evidence="2" type="ORF">RFI_14117</name>
</gene>
<reference evidence="2 3" key="1">
    <citation type="journal article" date="2013" name="Curr. Biol.">
        <title>The Genome of the Foraminiferan Reticulomyxa filosa.</title>
        <authorList>
            <person name="Glockner G."/>
            <person name="Hulsmann N."/>
            <person name="Schleicher M."/>
            <person name="Noegel A.A."/>
            <person name="Eichinger L."/>
            <person name="Gallinger C."/>
            <person name="Pawlowski J."/>
            <person name="Sierra R."/>
            <person name="Euteneuer U."/>
            <person name="Pillet L."/>
            <person name="Moustafa A."/>
            <person name="Platzer M."/>
            <person name="Groth M."/>
            <person name="Szafranski K."/>
            <person name="Schliwa M."/>
        </authorList>
    </citation>
    <scope>NUCLEOTIDE SEQUENCE [LARGE SCALE GENOMIC DNA]</scope>
</reference>
<dbReference type="InterPro" id="IPR012674">
    <property type="entry name" value="Calycin"/>
</dbReference>
<dbReference type="InterPro" id="IPR036116">
    <property type="entry name" value="FN3_sf"/>
</dbReference>
<feature type="compositionally biased region" description="Basic and acidic residues" evidence="1">
    <location>
        <begin position="142"/>
        <end position="157"/>
    </location>
</feature>
<dbReference type="Proteomes" id="UP000023152">
    <property type="component" value="Unassembled WGS sequence"/>
</dbReference>
<evidence type="ECO:0000256" key="1">
    <source>
        <dbReference type="SAM" id="MobiDB-lite"/>
    </source>
</evidence>
<keyword evidence="3" id="KW-1185">Reference proteome</keyword>
<dbReference type="Gene3D" id="2.60.40.10">
    <property type="entry name" value="Immunoglobulins"/>
    <property type="match status" value="1"/>
</dbReference>
<dbReference type="AlphaFoldDB" id="X6NAK6"/>
<dbReference type="Gene3D" id="2.40.128.20">
    <property type="match status" value="1"/>
</dbReference>
<proteinExistence type="predicted"/>
<comment type="caution">
    <text evidence="2">The sequence shown here is derived from an EMBL/GenBank/DDBJ whole genome shotgun (WGS) entry which is preliminary data.</text>
</comment>
<protein>
    <submittedName>
        <fullName evidence="2">Uncharacterized protein</fullName>
    </submittedName>
</protein>
<evidence type="ECO:0000313" key="2">
    <source>
        <dbReference type="EMBL" id="ETO23066.1"/>
    </source>
</evidence>
<sequence>MKFDGNDGHWIVEWYSNVWKGGAKILNFELEYKQTMDSTWTRQSCEYLHNVGMHKNKQHARIDAKSLIDPKGEYVFRVRSNFVDGKQSLFSPVQVFKPTPFASTDEHKNDKARIDVGDNKDGDDDNSNNSNNNNKSDDDDTDKSNENDNKIELEKDNAHEYLNDPKIEMKTIRISSNLIILFYDINLTLDPSIVSGENHVEIRILSLDKNDSKAQASSDQSKQMHVQSINDNIQKAIQTRLKKVELEYQIGDLCPSTPYQLVMTFNAGPSNTYFFRTLSKPNFTGHWSLHSNVNLDPFLKSEGWLWVARKMAATANIDQSIYHDVKEKTFSNVVAEVRGCYQYQVTIDKDFQEYCTLSNEKAKIKACWKDSTQCVLDEVRAYPDGHQIISERWLFKDHNAPHALRMTLHYVNQHGVTLTRIFQKEPDDTLGQ</sequence>
<feature type="region of interest" description="Disordered" evidence="1">
    <location>
        <begin position="100"/>
        <end position="157"/>
    </location>
</feature>
<dbReference type="InterPro" id="IPR013783">
    <property type="entry name" value="Ig-like_fold"/>
</dbReference>
<dbReference type="SUPFAM" id="SSF50814">
    <property type="entry name" value="Lipocalins"/>
    <property type="match status" value="1"/>
</dbReference>
<organism evidence="2 3">
    <name type="scientific">Reticulomyxa filosa</name>
    <dbReference type="NCBI Taxonomy" id="46433"/>
    <lineage>
        <taxon>Eukaryota</taxon>
        <taxon>Sar</taxon>
        <taxon>Rhizaria</taxon>
        <taxon>Retaria</taxon>
        <taxon>Foraminifera</taxon>
        <taxon>Monothalamids</taxon>
        <taxon>Reticulomyxidae</taxon>
        <taxon>Reticulomyxa</taxon>
    </lineage>
</organism>